<sequence>MTHYNKSYYDPHKIKKELDSYVLGQEQGTKSIAMAVAQHLMSKYAPDGQTDNVMLIGPTGCGKTETFRCLQRLEKKWECPVLMVNVMDYAATKSWQGESITDIFKKVADRAAEIYNEVLYDSEDSPEEQKEYIQNIANHAIILLDEFDKIAIGGDGKSRQFIKEYQSNLLKIIEGNTYDLGSIPVEREIDRTDSYTGRRVKEREGVLLTDMSVDTTHMLFIMLGAFEGLKEITVARLEKERLANDPDKIYRSSLYQDTNLGFMATPRSVKQETHYTYEQLIPSTEDLIEYGFMRELIGRITIRTVYKHLNEDALVDIMLNSKTSAYRDYQKKFRRIHHDMRCSRSALREIARVAVQRGAGARGLRTVFSELLSDTWYDLAGTTRNKLRVLLRGKEIKEHRPPLLHVIDRKEQEKRRKLFHLLKRPFGY</sequence>
<dbReference type="EMBL" id="FONL01000023">
    <property type="protein sequence ID" value="SFE83287.1"/>
    <property type="molecule type" value="Genomic_DNA"/>
</dbReference>
<dbReference type="Gene3D" id="1.10.8.60">
    <property type="match status" value="1"/>
</dbReference>
<dbReference type="InterPro" id="IPR027417">
    <property type="entry name" value="P-loop_NTPase"/>
</dbReference>
<dbReference type="PANTHER" id="PTHR48102">
    <property type="entry name" value="ATP-DEPENDENT CLP PROTEASE ATP-BINDING SUBUNIT CLPX-LIKE, MITOCHONDRIAL-RELATED"/>
    <property type="match status" value="1"/>
</dbReference>
<protein>
    <submittedName>
        <fullName evidence="2">ATP-dependent Clp protease ATP-binding subunit ClpX</fullName>
    </submittedName>
</protein>
<keyword evidence="2" id="KW-0547">Nucleotide-binding</keyword>
<dbReference type="GO" id="GO:0005524">
    <property type="term" value="F:ATP binding"/>
    <property type="evidence" value="ECO:0007669"/>
    <property type="project" value="UniProtKB-KW"/>
</dbReference>
<name>A0A1I2DS14_9FIRM</name>
<reference evidence="2 3" key="1">
    <citation type="submission" date="2016-10" db="EMBL/GenBank/DDBJ databases">
        <authorList>
            <person name="de Groot N.N."/>
        </authorList>
    </citation>
    <scope>NUCLEOTIDE SEQUENCE [LARGE SCALE GENOMIC DNA]</scope>
    <source>
        <strain evidence="2 3">DSM 9236</strain>
    </source>
</reference>
<dbReference type="RefSeq" id="WP_177206022.1">
    <property type="nucleotide sequence ID" value="NZ_FONL01000023.1"/>
</dbReference>
<keyword evidence="2" id="KW-0378">Hydrolase</keyword>
<dbReference type="STRING" id="1123323.SAMN05216245_1238"/>
<keyword evidence="2" id="KW-0645">Protease</keyword>
<keyword evidence="2" id="KW-0067">ATP-binding</keyword>
<feature type="domain" description="AAA+ ATPase" evidence="1">
    <location>
        <begin position="49"/>
        <end position="247"/>
    </location>
</feature>
<keyword evidence="3" id="KW-1185">Reference proteome</keyword>
<dbReference type="AlphaFoldDB" id="A0A1I2DS14"/>
<accession>A0A1I2DS14</accession>
<dbReference type="GO" id="GO:0051603">
    <property type="term" value="P:proteolysis involved in protein catabolic process"/>
    <property type="evidence" value="ECO:0007669"/>
    <property type="project" value="TreeGrafter"/>
</dbReference>
<dbReference type="GO" id="GO:0016887">
    <property type="term" value="F:ATP hydrolysis activity"/>
    <property type="evidence" value="ECO:0007669"/>
    <property type="project" value="InterPro"/>
</dbReference>
<evidence type="ECO:0000313" key="3">
    <source>
        <dbReference type="Proteomes" id="UP000198896"/>
    </source>
</evidence>
<dbReference type="InterPro" id="IPR003593">
    <property type="entry name" value="AAA+_ATPase"/>
</dbReference>
<dbReference type="InterPro" id="IPR050052">
    <property type="entry name" value="ATP-dep_Clp_protease_ClpX"/>
</dbReference>
<dbReference type="PANTHER" id="PTHR48102:SF7">
    <property type="entry name" value="ATP-DEPENDENT CLP PROTEASE ATP-BINDING SUBUNIT CLPX-LIKE, MITOCHONDRIAL"/>
    <property type="match status" value="1"/>
</dbReference>
<proteinExistence type="predicted"/>
<dbReference type="Pfam" id="PF07724">
    <property type="entry name" value="AAA_2"/>
    <property type="match status" value="1"/>
</dbReference>
<dbReference type="SUPFAM" id="SSF52540">
    <property type="entry name" value="P-loop containing nucleoside triphosphate hydrolases"/>
    <property type="match status" value="1"/>
</dbReference>
<dbReference type="Gene3D" id="3.40.50.300">
    <property type="entry name" value="P-loop containing nucleotide triphosphate hydrolases"/>
    <property type="match status" value="1"/>
</dbReference>
<dbReference type="GO" id="GO:0008233">
    <property type="term" value="F:peptidase activity"/>
    <property type="evidence" value="ECO:0007669"/>
    <property type="project" value="UniProtKB-KW"/>
</dbReference>
<dbReference type="Proteomes" id="UP000198896">
    <property type="component" value="Unassembled WGS sequence"/>
</dbReference>
<evidence type="ECO:0000313" key="2">
    <source>
        <dbReference type="EMBL" id="SFE83287.1"/>
    </source>
</evidence>
<dbReference type="InterPro" id="IPR003959">
    <property type="entry name" value="ATPase_AAA_core"/>
</dbReference>
<gene>
    <name evidence="2" type="ORF">SAMN05216245_1238</name>
</gene>
<organism evidence="2 3">
    <name type="scientific">Succiniclasticum ruminis DSM 9236</name>
    <dbReference type="NCBI Taxonomy" id="1123323"/>
    <lineage>
        <taxon>Bacteria</taxon>
        <taxon>Bacillati</taxon>
        <taxon>Bacillota</taxon>
        <taxon>Negativicutes</taxon>
        <taxon>Acidaminococcales</taxon>
        <taxon>Acidaminococcaceae</taxon>
        <taxon>Succiniclasticum</taxon>
    </lineage>
</organism>
<evidence type="ECO:0000259" key="1">
    <source>
        <dbReference type="SMART" id="SM00382"/>
    </source>
</evidence>
<dbReference type="SMART" id="SM00382">
    <property type="entry name" value="AAA"/>
    <property type="match status" value="1"/>
</dbReference>